<comment type="pathway">
    <text evidence="4">Cell wall biogenesis; peptidoglycan biosynthesis.</text>
</comment>
<evidence type="ECO:0000313" key="9">
    <source>
        <dbReference type="EMBL" id="PJC68590.1"/>
    </source>
</evidence>
<dbReference type="InterPro" id="IPR011127">
    <property type="entry name" value="Dala_Dala_lig_N"/>
</dbReference>
<feature type="binding site" evidence="6">
    <location>
        <position position="309"/>
    </location>
    <ligand>
        <name>Mg(2+)</name>
        <dbReference type="ChEBI" id="CHEBI:18420"/>
        <label>2</label>
    </ligand>
</feature>
<evidence type="ECO:0000256" key="3">
    <source>
        <dbReference type="ARBA" id="ARBA00023316"/>
    </source>
</evidence>
<dbReference type="GO" id="GO:0008716">
    <property type="term" value="F:D-alanine-D-alanine ligase activity"/>
    <property type="evidence" value="ECO:0007669"/>
    <property type="project" value="UniProtKB-UniRule"/>
</dbReference>
<dbReference type="PIRSF" id="PIRSF039102">
    <property type="entry name" value="Ddl/VanB"/>
    <property type="match status" value="1"/>
</dbReference>
<dbReference type="AlphaFoldDB" id="A0A2M8G6F9"/>
<sequence length="369" mass="41269">MQTEKFSNRKVRIGVIFGGRSSEKEVSLATGRYVFHLLDLSRFEGMALFMDKEGMLWEIPEKLVILNKTDDIEAKLQQEGKEIRFEDLPGMVDLIFIALLGKYGEDGSIQGILELIGVVYTGSDVLASAVCMNKKMHKRILADSGFLVPKDIAVGKNEWEKGKEEIESRVEKEIGFPCVVKPVCEGSSVGVAVPKKGEELLKAIENAFFWDPEVLIEEYIQGKEFMCVVWGNENPQAMLPTEVEFSGDFHTYESKYMPGKARYYTPIRVSDAVVRAVQRQAVEIANLMGIVGYGRIDGYVVGEKVYIGEPHTGTIMVPSSYVFQQAAKQKVELKSQAGGKVRVTLNPKMLVTRIIEMAQEGHQGKMRIL</sequence>
<dbReference type="InterPro" id="IPR011095">
    <property type="entry name" value="Dala_Dala_lig_C"/>
</dbReference>
<feature type="active site" evidence="5">
    <location>
        <position position="320"/>
    </location>
</feature>
<dbReference type="UniPathway" id="UPA00219"/>
<comment type="catalytic activity">
    <reaction evidence="4">
        <text>2 D-alanine + ATP = D-alanyl-D-alanine + ADP + phosphate + H(+)</text>
        <dbReference type="Rhea" id="RHEA:11224"/>
        <dbReference type="ChEBI" id="CHEBI:15378"/>
        <dbReference type="ChEBI" id="CHEBI:30616"/>
        <dbReference type="ChEBI" id="CHEBI:43474"/>
        <dbReference type="ChEBI" id="CHEBI:57416"/>
        <dbReference type="ChEBI" id="CHEBI:57822"/>
        <dbReference type="ChEBI" id="CHEBI:456216"/>
        <dbReference type="EC" id="6.3.2.4"/>
    </reaction>
</comment>
<evidence type="ECO:0000259" key="8">
    <source>
        <dbReference type="PROSITE" id="PS50975"/>
    </source>
</evidence>
<feature type="binding site" evidence="6">
    <location>
        <position position="309"/>
    </location>
    <ligand>
        <name>Mg(2+)</name>
        <dbReference type="ChEBI" id="CHEBI:18420"/>
        <label>1</label>
    </ligand>
</feature>
<feature type="active site" evidence="5">
    <location>
        <position position="23"/>
    </location>
</feature>
<dbReference type="Gene3D" id="3.30.470.20">
    <property type="entry name" value="ATP-grasp fold, B domain"/>
    <property type="match status" value="1"/>
</dbReference>
<dbReference type="Pfam" id="PF01820">
    <property type="entry name" value="Dala_Dala_lig_N"/>
    <property type="match status" value="1"/>
</dbReference>
<name>A0A2M8G6F9_UNCKA</name>
<dbReference type="PANTHER" id="PTHR23132:SF23">
    <property type="entry name" value="D-ALANINE--D-ALANINE LIGASE B"/>
    <property type="match status" value="1"/>
</dbReference>
<dbReference type="GO" id="GO:0009252">
    <property type="term" value="P:peptidoglycan biosynthetic process"/>
    <property type="evidence" value="ECO:0007669"/>
    <property type="project" value="UniProtKB-UniRule"/>
</dbReference>
<evidence type="ECO:0000313" key="10">
    <source>
        <dbReference type="Proteomes" id="UP000229438"/>
    </source>
</evidence>
<keyword evidence="6" id="KW-0479">Metal-binding</keyword>
<keyword evidence="6" id="KW-0460">Magnesium</keyword>
<dbReference type="GO" id="GO:0071555">
    <property type="term" value="P:cell wall organization"/>
    <property type="evidence" value="ECO:0007669"/>
    <property type="project" value="UniProtKB-KW"/>
</dbReference>
<dbReference type="HAMAP" id="MF_00047">
    <property type="entry name" value="Dala_Dala_lig"/>
    <property type="match status" value="1"/>
</dbReference>
<comment type="function">
    <text evidence="4">Cell wall formation.</text>
</comment>
<dbReference type="InterPro" id="IPR005905">
    <property type="entry name" value="D_ala_D_ala"/>
</dbReference>
<comment type="caution">
    <text evidence="9">The sequence shown here is derived from an EMBL/GenBank/DDBJ whole genome shotgun (WGS) entry which is preliminary data.</text>
</comment>
<dbReference type="GO" id="GO:0005524">
    <property type="term" value="F:ATP binding"/>
    <property type="evidence" value="ECO:0007669"/>
    <property type="project" value="UniProtKB-UniRule"/>
</dbReference>
<keyword evidence="4" id="KW-0963">Cytoplasm</keyword>
<dbReference type="PANTHER" id="PTHR23132">
    <property type="entry name" value="D-ALANINE--D-ALANINE LIGASE"/>
    <property type="match status" value="1"/>
</dbReference>
<proteinExistence type="inferred from homology"/>
<evidence type="ECO:0000256" key="2">
    <source>
        <dbReference type="ARBA" id="ARBA00022598"/>
    </source>
</evidence>
<dbReference type="PROSITE" id="PS50975">
    <property type="entry name" value="ATP_GRASP"/>
    <property type="match status" value="1"/>
</dbReference>
<evidence type="ECO:0000256" key="5">
    <source>
        <dbReference type="PIRSR" id="PIRSR039102-1"/>
    </source>
</evidence>
<dbReference type="GO" id="GO:0008360">
    <property type="term" value="P:regulation of cell shape"/>
    <property type="evidence" value="ECO:0007669"/>
    <property type="project" value="UniProtKB-KW"/>
</dbReference>
<keyword evidence="7" id="KW-0067">ATP-binding</keyword>
<dbReference type="Pfam" id="PF07478">
    <property type="entry name" value="Dala_Dala_lig_C"/>
    <property type="match status" value="1"/>
</dbReference>
<dbReference type="Proteomes" id="UP000229438">
    <property type="component" value="Unassembled WGS sequence"/>
</dbReference>
<comment type="cofactor">
    <cofactor evidence="6">
        <name>Mg(2+)</name>
        <dbReference type="ChEBI" id="CHEBI:18420"/>
    </cofactor>
    <cofactor evidence="6">
        <name>Mn(2+)</name>
        <dbReference type="ChEBI" id="CHEBI:29035"/>
    </cofactor>
    <text evidence="6">Binds 2 magnesium or manganese ions per subunit.</text>
</comment>
<keyword evidence="2 4" id="KW-0436">Ligase</keyword>
<dbReference type="GO" id="GO:0005737">
    <property type="term" value="C:cytoplasm"/>
    <property type="evidence" value="ECO:0007669"/>
    <property type="project" value="UniProtKB-SubCell"/>
</dbReference>
<evidence type="ECO:0000256" key="1">
    <source>
        <dbReference type="ARBA" id="ARBA00010871"/>
    </source>
</evidence>
<feature type="active site" evidence="5">
    <location>
        <position position="187"/>
    </location>
</feature>
<keyword evidence="4" id="KW-0573">Peptidoglycan synthesis</keyword>
<reference evidence="10" key="1">
    <citation type="submission" date="2017-09" db="EMBL/GenBank/DDBJ databases">
        <title>Depth-based differentiation of microbial function through sediment-hosted aquifers and enrichment of novel symbionts in the deep terrestrial subsurface.</title>
        <authorList>
            <person name="Probst A.J."/>
            <person name="Ladd B."/>
            <person name="Jarett J.K."/>
            <person name="Geller-Mcgrath D.E."/>
            <person name="Sieber C.M.K."/>
            <person name="Emerson J.B."/>
            <person name="Anantharaman K."/>
            <person name="Thomas B.C."/>
            <person name="Malmstrom R."/>
            <person name="Stieglmeier M."/>
            <person name="Klingl A."/>
            <person name="Woyke T."/>
            <person name="Ryan C.M."/>
            <person name="Banfield J.F."/>
        </authorList>
    </citation>
    <scope>NUCLEOTIDE SEQUENCE [LARGE SCALE GENOMIC DNA]</scope>
</reference>
<dbReference type="Gene3D" id="3.40.50.20">
    <property type="match status" value="1"/>
</dbReference>
<dbReference type="SUPFAM" id="SSF56059">
    <property type="entry name" value="Glutathione synthetase ATP-binding domain-like"/>
    <property type="match status" value="1"/>
</dbReference>
<dbReference type="InterPro" id="IPR011761">
    <property type="entry name" value="ATP-grasp"/>
</dbReference>
<keyword evidence="6" id="KW-0464">Manganese</keyword>
<dbReference type="InterPro" id="IPR016185">
    <property type="entry name" value="PreATP-grasp_dom_sf"/>
</dbReference>
<organism evidence="9 10">
    <name type="scientific">candidate division WWE3 bacterium CG_4_8_14_3_um_filter_42_11</name>
    <dbReference type="NCBI Taxonomy" id="1975076"/>
    <lineage>
        <taxon>Bacteria</taxon>
        <taxon>Katanobacteria</taxon>
    </lineage>
</organism>
<dbReference type="SUPFAM" id="SSF52440">
    <property type="entry name" value="PreATP-grasp domain"/>
    <property type="match status" value="1"/>
</dbReference>
<feature type="domain" description="ATP-grasp" evidence="8">
    <location>
        <begin position="138"/>
        <end position="339"/>
    </location>
</feature>
<accession>A0A2M8G6F9</accession>
<keyword evidence="4" id="KW-0133">Cell shape</keyword>
<dbReference type="GO" id="GO:0046872">
    <property type="term" value="F:metal ion binding"/>
    <property type="evidence" value="ECO:0007669"/>
    <property type="project" value="UniProtKB-KW"/>
</dbReference>
<evidence type="ECO:0000256" key="6">
    <source>
        <dbReference type="PIRSR" id="PIRSR039102-3"/>
    </source>
</evidence>
<dbReference type="InterPro" id="IPR013815">
    <property type="entry name" value="ATP_grasp_subdomain_1"/>
</dbReference>
<comment type="subcellular location">
    <subcellularLocation>
        <location evidence="4">Cytoplasm</location>
    </subcellularLocation>
</comment>
<evidence type="ECO:0000256" key="7">
    <source>
        <dbReference type="PROSITE-ProRule" id="PRU00409"/>
    </source>
</evidence>
<protein>
    <recommendedName>
        <fullName evidence="4">D-alanine--D-alanine ligase</fullName>
        <ecNumber evidence="4">6.3.2.4</ecNumber>
    </recommendedName>
    <alternativeName>
        <fullName evidence="4">D-Ala-D-Ala ligase</fullName>
    </alternativeName>
    <alternativeName>
        <fullName evidence="4">D-alanylalanine synthetase</fullName>
    </alternativeName>
</protein>
<dbReference type="EMBL" id="PFQS01000079">
    <property type="protein sequence ID" value="PJC68590.1"/>
    <property type="molecule type" value="Genomic_DNA"/>
</dbReference>
<comment type="similarity">
    <text evidence="1 4">Belongs to the D-alanine--D-alanine ligase family.</text>
</comment>
<evidence type="ECO:0000256" key="4">
    <source>
        <dbReference type="HAMAP-Rule" id="MF_00047"/>
    </source>
</evidence>
<feature type="binding site" evidence="6">
    <location>
        <position position="297"/>
    </location>
    <ligand>
        <name>Mg(2+)</name>
        <dbReference type="ChEBI" id="CHEBI:18420"/>
        <label>1</label>
    </ligand>
</feature>
<gene>
    <name evidence="4" type="primary">ddl</name>
    <name evidence="9" type="ORF">CO015_03475</name>
</gene>
<dbReference type="Gene3D" id="3.30.1490.20">
    <property type="entry name" value="ATP-grasp fold, A domain"/>
    <property type="match status" value="1"/>
</dbReference>
<dbReference type="EC" id="6.3.2.4" evidence="4"/>
<keyword evidence="7" id="KW-0547">Nucleotide-binding</keyword>
<keyword evidence="3 4" id="KW-0961">Cell wall biogenesis/degradation</keyword>